<dbReference type="KEGG" id="rmar:GBA65_17530"/>
<feature type="domain" description="IclR-ED" evidence="5">
    <location>
        <begin position="64"/>
        <end position="258"/>
    </location>
</feature>
<dbReference type="SUPFAM" id="SSF55781">
    <property type="entry name" value="GAF domain-like"/>
    <property type="match status" value="1"/>
</dbReference>
<dbReference type="GO" id="GO:0045892">
    <property type="term" value="P:negative regulation of DNA-templated transcription"/>
    <property type="evidence" value="ECO:0007669"/>
    <property type="project" value="TreeGrafter"/>
</dbReference>
<dbReference type="Gene3D" id="3.30.450.40">
    <property type="match status" value="1"/>
</dbReference>
<dbReference type="PANTHER" id="PTHR30136">
    <property type="entry name" value="HELIX-TURN-HELIX TRANSCRIPTIONAL REGULATOR, ICLR FAMILY"/>
    <property type="match status" value="1"/>
</dbReference>
<dbReference type="InterPro" id="IPR050707">
    <property type="entry name" value="HTH_MetabolicPath_Reg"/>
</dbReference>
<name>A0A6G8Q0R6_9ACTN</name>
<dbReference type="Pfam" id="PF01614">
    <property type="entry name" value="IclR_C"/>
    <property type="match status" value="1"/>
</dbReference>
<gene>
    <name evidence="6" type="ORF">GBA65_17530</name>
</gene>
<keyword evidence="3" id="KW-0804">Transcription</keyword>
<dbReference type="RefSeq" id="WP_166397703.1">
    <property type="nucleotide sequence ID" value="NZ_CP045121.1"/>
</dbReference>
<dbReference type="EMBL" id="CP045121">
    <property type="protein sequence ID" value="QIN80028.1"/>
    <property type="molecule type" value="Genomic_DNA"/>
</dbReference>
<accession>A0A6G8Q0R6</accession>
<dbReference type="GO" id="GO:0003677">
    <property type="term" value="F:DNA binding"/>
    <property type="evidence" value="ECO:0007669"/>
    <property type="project" value="UniProtKB-KW"/>
</dbReference>
<keyword evidence="1" id="KW-0805">Transcription regulation</keyword>
<dbReference type="PROSITE" id="PS51077">
    <property type="entry name" value="HTH_ICLR"/>
    <property type="match status" value="1"/>
</dbReference>
<proteinExistence type="predicted"/>
<evidence type="ECO:0000259" key="5">
    <source>
        <dbReference type="PROSITE" id="PS51078"/>
    </source>
</evidence>
<dbReference type="InterPro" id="IPR014757">
    <property type="entry name" value="Tscrpt_reg_IclR_C"/>
</dbReference>
<evidence type="ECO:0000313" key="6">
    <source>
        <dbReference type="EMBL" id="QIN80028.1"/>
    </source>
</evidence>
<sequence>MLQTVSKVTQVLDLFSLENPEWSVGEAARTLGYPKSSVSELMASLANRRLLCRIGKGRYRLGWRIFELSQTLLQTAEFRVEARRVMEDMVGQWREIMHLAVLDGVQAVYVEKLQPTPAVKILVSWAGARLPAHCSGVGKVLLAYSPWENISANLRHMGMPKLTPHTITDLDELERELERIRERGYGYDIEEVSIGLRCVAAPIRDCEGNVIAAISFSVPAFRFKEREEEFTEGILKAAQRISAALPKHARSLPRELTTLHR</sequence>
<keyword evidence="7" id="KW-1185">Reference proteome</keyword>
<dbReference type="AlphaFoldDB" id="A0A6G8Q0R6"/>
<dbReference type="InterPro" id="IPR005471">
    <property type="entry name" value="Tscrpt_reg_IclR_N"/>
</dbReference>
<reference evidence="6 7" key="1">
    <citation type="submission" date="2019-10" db="EMBL/GenBank/DDBJ databases">
        <title>Rubrobacter sp nov SCSIO 52915 isolated from a deep-sea sediment in the South China Sea.</title>
        <authorList>
            <person name="Chen R.W."/>
        </authorList>
    </citation>
    <scope>NUCLEOTIDE SEQUENCE [LARGE SCALE GENOMIC DNA]</scope>
    <source>
        <strain evidence="6 7">SCSIO 52915</strain>
    </source>
</reference>
<dbReference type="Pfam" id="PF09339">
    <property type="entry name" value="HTH_IclR"/>
    <property type="match status" value="1"/>
</dbReference>
<organism evidence="6 7">
    <name type="scientific">Rubrobacter marinus</name>
    <dbReference type="NCBI Taxonomy" id="2653852"/>
    <lineage>
        <taxon>Bacteria</taxon>
        <taxon>Bacillati</taxon>
        <taxon>Actinomycetota</taxon>
        <taxon>Rubrobacteria</taxon>
        <taxon>Rubrobacterales</taxon>
        <taxon>Rubrobacteraceae</taxon>
        <taxon>Rubrobacter</taxon>
    </lineage>
</organism>
<evidence type="ECO:0000256" key="2">
    <source>
        <dbReference type="ARBA" id="ARBA00023125"/>
    </source>
</evidence>
<feature type="domain" description="HTH iclR-type" evidence="4">
    <location>
        <begin position="2"/>
        <end position="63"/>
    </location>
</feature>
<keyword evidence="2" id="KW-0238">DNA-binding</keyword>
<dbReference type="PANTHER" id="PTHR30136:SF2">
    <property type="entry name" value="TRANSCRIPTIONAL REGULATOR ICLR"/>
    <property type="match status" value="1"/>
</dbReference>
<dbReference type="InterPro" id="IPR036388">
    <property type="entry name" value="WH-like_DNA-bd_sf"/>
</dbReference>
<dbReference type="Gene3D" id="1.10.10.10">
    <property type="entry name" value="Winged helix-like DNA-binding domain superfamily/Winged helix DNA-binding domain"/>
    <property type="match status" value="1"/>
</dbReference>
<evidence type="ECO:0000259" key="4">
    <source>
        <dbReference type="PROSITE" id="PS51077"/>
    </source>
</evidence>
<dbReference type="PROSITE" id="PS51078">
    <property type="entry name" value="ICLR_ED"/>
    <property type="match status" value="1"/>
</dbReference>
<dbReference type="SUPFAM" id="SSF46785">
    <property type="entry name" value="Winged helix' DNA-binding domain"/>
    <property type="match status" value="1"/>
</dbReference>
<dbReference type="Proteomes" id="UP000502706">
    <property type="component" value="Chromosome"/>
</dbReference>
<evidence type="ECO:0000256" key="3">
    <source>
        <dbReference type="ARBA" id="ARBA00023163"/>
    </source>
</evidence>
<protein>
    <submittedName>
        <fullName evidence="6">Helix-turn-helix domain-containing protein</fullName>
    </submittedName>
</protein>
<dbReference type="GO" id="GO:0003700">
    <property type="term" value="F:DNA-binding transcription factor activity"/>
    <property type="evidence" value="ECO:0007669"/>
    <property type="project" value="TreeGrafter"/>
</dbReference>
<dbReference type="InterPro" id="IPR036390">
    <property type="entry name" value="WH_DNA-bd_sf"/>
</dbReference>
<dbReference type="SMART" id="SM00346">
    <property type="entry name" value="HTH_ICLR"/>
    <property type="match status" value="1"/>
</dbReference>
<evidence type="ECO:0000313" key="7">
    <source>
        <dbReference type="Proteomes" id="UP000502706"/>
    </source>
</evidence>
<evidence type="ECO:0000256" key="1">
    <source>
        <dbReference type="ARBA" id="ARBA00023015"/>
    </source>
</evidence>
<dbReference type="InterPro" id="IPR029016">
    <property type="entry name" value="GAF-like_dom_sf"/>
</dbReference>